<dbReference type="STRING" id="27349.A0A0L6VBH5"/>
<comment type="catalytic activity">
    <reaction evidence="9">
        <text>a 1-acyl-sn-glycero-3-phosphocholine + H2O = sn-glycerol 3-phosphocholine + a fatty acid + H(+)</text>
        <dbReference type="Rhea" id="RHEA:15177"/>
        <dbReference type="ChEBI" id="CHEBI:15377"/>
        <dbReference type="ChEBI" id="CHEBI:15378"/>
        <dbReference type="ChEBI" id="CHEBI:16870"/>
        <dbReference type="ChEBI" id="CHEBI:28868"/>
        <dbReference type="ChEBI" id="CHEBI:58168"/>
        <dbReference type="EC" id="3.1.1.5"/>
    </reaction>
</comment>
<evidence type="ECO:0000256" key="5">
    <source>
        <dbReference type="ARBA" id="ARBA00022963"/>
    </source>
</evidence>
<proteinExistence type="inferred from homology"/>
<evidence type="ECO:0000256" key="4">
    <source>
        <dbReference type="ARBA" id="ARBA00022801"/>
    </source>
</evidence>
<feature type="chain" id="PRO_5005394552" description="Lysophospholipase" evidence="9">
    <location>
        <begin position="27"/>
        <end position="573"/>
    </location>
</feature>
<reference evidence="11 12" key="1">
    <citation type="submission" date="2015-08" db="EMBL/GenBank/DDBJ databases">
        <title>Next Generation Sequencing and Analysis of the Genome of Puccinia sorghi L Schw, the Causal Agent of Maize Common Rust.</title>
        <authorList>
            <person name="Rochi L."/>
            <person name="Burguener G."/>
            <person name="Darino M."/>
            <person name="Turjanski A."/>
            <person name="Kreff E."/>
            <person name="Dieguez M.J."/>
            <person name="Sacco F."/>
        </authorList>
    </citation>
    <scope>NUCLEOTIDE SEQUENCE [LARGE SCALE GENOMIC DNA]</scope>
    <source>
        <strain evidence="11 12">RO10H11247</strain>
    </source>
</reference>
<dbReference type="SMART" id="SM00022">
    <property type="entry name" value="PLAc"/>
    <property type="match status" value="1"/>
</dbReference>
<evidence type="ECO:0000256" key="6">
    <source>
        <dbReference type="ARBA" id="ARBA00023098"/>
    </source>
</evidence>
<keyword evidence="6 8" id="KW-0443">Lipid metabolism</keyword>
<evidence type="ECO:0000256" key="9">
    <source>
        <dbReference type="RuleBase" id="RU362103"/>
    </source>
</evidence>
<evidence type="ECO:0000256" key="3">
    <source>
        <dbReference type="ARBA" id="ARBA00022729"/>
    </source>
</evidence>
<evidence type="ECO:0000313" key="12">
    <source>
        <dbReference type="Proteomes" id="UP000037035"/>
    </source>
</evidence>
<dbReference type="Gene3D" id="3.40.1090.10">
    <property type="entry name" value="Cytosolic phospholipase A2 catalytic domain"/>
    <property type="match status" value="2"/>
</dbReference>
<dbReference type="EC" id="3.1.1.5" evidence="2 9"/>
<dbReference type="GO" id="GO:0004623">
    <property type="term" value="F:phospholipase A2 activity"/>
    <property type="evidence" value="ECO:0007669"/>
    <property type="project" value="TreeGrafter"/>
</dbReference>
<gene>
    <name evidence="11" type="ORF">VP01_2044g2</name>
</gene>
<dbReference type="GO" id="GO:0046475">
    <property type="term" value="P:glycerophospholipid catabolic process"/>
    <property type="evidence" value="ECO:0007669"/>
    <property type="project" value="TreeGrafter"/>
</dbReference>
<organism evidence="11 12">
    <name type="scientific">Puccinia sorghi</name>
    <dbReference type="NCBI Taxonomy" id="27349"/>
    <lineage>
        <taxon>Eukaryota</taxon>
        <taxon>Fungi</taxon>
        <taxon>Dikarya</taxon>
        <taxon>Basidiomycota</taxon>
        <taxon>Pucciniomycotina</taxon>
        <taxon>Pucciniomycetes</taxon>
        <taxon>Pucciniales</taxon>
        <taxon>Pucciniaceae</taxon>
        <taxon>Puccinia</taxon>
    </lineage>
</organism>
<evidence type="ECO:0000259" key="10">
    <source>
        <dbReference type="PROSITE" id="PS51210"/>
    </source>
</evidence>
<dbReference type="GO" id="GO:0005829">
    <property type="term" value="C:cytosol"/>
    <property type="evidence" value="ECO:0007669"/>
    <property type="project" value="TreeGrafter"/>
</dbReference>
<dbReference type="InterPro" id="IPR016035">
    <property type="entry name" value="Acyl_Trfase/lysoPLipase"/>
</dbReference>
<dbReference type="PANTHER" id="PTHR10728:SF33">
    <property type="entry name" value="LYSOPHOSPHOLIPASE 1-RELATED"/>
    <property type="match status" value="1"/>
</dbReference>
<dbReference type="VEuPathDB" id="FungiDB:VP01_2044g2"/>
<keyword evidence="3 9" id="KW-0732">Signal</keyword>
<name>A0A0L6VBH5_9BASI</name>
<feature type="domain" description="PLA2c" evidence="10">
    <location>
        <begin position="42"/>
        <end position="573"/>
    </location>
</feature>
<dbReference type="PANTHER" id="PTHR10728">
    <property type="entry name" value="CYTOSOLIC PHOSPHOLIPASE A2"/>
    <property type="match status" value="1"/>
</dbReference>
<feature type="signal peptide" evidence="9">
    <location>
        <begin position="1"/>
        <end position="26"/>
    </location>
</feature>
<keyword evidence="12" id="KW-1185">Reference proteome</keyword>
<keyword evidence="5 8" id="KW-0442">Lipid degradation</keyword>
<evidence type="ECO:0000256" key="2">
    <source>
        <dbReference type="ARBA" id="ARBA00013274"/>
    </source>
</evidence>
<dbReference type="EMBL" id="LAVV01006887">
    <property type="protein sequence ID" value="KNZ57897.1"/>
    <property type="molecule type" value="Genomic_DNA"/>
</dbReference>
<dbReference type="PROSITE" id="PS51210">
    <property type="entry name" value="PLA2C"/>
    <property type="match status" value="1"/>
</dbReference>
<evidence type="ECO:0000313" key="11">
    <source>
        <dbReference type="EMBL" id="KNZ57897.1"/>
    </source>
</evidence>
<comment type="similarity">
    <text evidence="1 9">Belongs to the lysophospholipase family.</text>
</comment>
<dbReference type="Proteomes" id="UP000037035">
    <property type="component" value="Unassembled WGS sequence"/>
</dbReference>
<dbReference type="GO" id="GO:0004622">
    <property type="term" value="F:phosphatidylcholine lysophospholipase activity"/>
    <property type="evidence" value="ECO:0007669"/>
    <property type="project" value="UniProtKB-EC"/>
</dbReference>
<evidence type="ECO:0000256" key="8">
    <source>
        <dbReference type="PROSITE-ProRule" id="PRU00555"/>
    </source>
</evidence>
<evidence type="ECO:0000256" key="1">
    <source>
        <dbReference type="ARBA" id="ARBA00008780"/>
    </source>
</evidence>
<keyword evidence="4 8" id="KW-0378">Hydrolase</keyword>
<dbReference type="OrthoDB" id="4084751at2759"/>
<comment type="caution">
    <text evidence="11">The sequence shown here is derived from an EMBL/GenBank/DDBJ whole genome shotgun (WGS) entry which is preliminary data.</text>
</comment>
<dbReference type="InterPro" id="IPR002642">
    <property type="entry name" value="LysoPLipase_cat_dom"/>
</dbReference>
<dbReference type="AlphaFoldDB" id="A0A0L6VBH5"/>
<protein>
    <recommendedName>
        <fullName evidence="2 9">Lysophospholipase</fullName>
        <ecNumber evidence="2 9">3.1.1.5</ecNumber>
    </recommendedName>
</protein>
<dbReference type="Pfam" id="PF01735">
    <property type="entry name" value="PLA2_B"/>
    <property type="match status" value="2"/>
</dbReference>
<keyword evidence="7" id="KW-0325">Glycoprotein</keyword>
<dbReference type="SUPFAM" id="SSF52151">
    <property type="entry name" value="FabD/lysophospholipase-like"/>
    <property type="match status" value="1"/>
</dbReference>
<sequence length="573" mass="62300">MLPPGYPSFAGLFFFFLLELKGQVSSQVLAASVPSYAPVPVQCPSNKKLLRLTGSPAARNQTLSSRETSFRQGRKTVLDPLWRDFFTNGPGKATGYQSSPLMTDNHHDWPIFGIAFSGGGLRASLYAAGIMQALGGSWAVTSAAANNYPLAPDMVAGWELEKDLVLPGGVNPIKNADYLDALGDTAKLKRKAGFPISVADVWGRTVGYHFLPGTESENFYNNSQTTAHGTGMLMSGLRSTKQMQSFQVPITIIVSDHKPVDETARNPSKLPVSGATYIPLSAPVYEYSPFEFGSFDPQLSAFIPTEYLGTSLVAGKPFLPASVARATRTSPQRQCIRGFDQLSFIMGSSANVAHSSDKVLTARYPNPFQGVNGPAGFDRFGKDELMIVDGGENGENIPLNPLLVPARQVDVILATDAGVNGPGWPNGSSMINTFLRSTQILPAGAAPFPRVPLDSKTWEQQGLTSRPVFFGCETPKNNSRPTYPLIIYLPNSPTESLPLTNYSTFKLQYSKEETSSFLDSVMESTTRPRVPFNKGDADWPTCFSCALVDRTRSRRNVARSAACENCFKRFCYN</sequence>
<evidence type="ECO:0000256" key="7">
    <source>
        <dbReference type="ARBA" id="ARBA00023180"/>
    </source>
</evidence>
<accession>A0A0L6VBH5</accession>